<dbReference type="Gene3D" id="3.30.40.10">
    <property type="entry name" value="Zinc/RING finger domain, C3HC4 (zinc finger)"/>
    <property type="match status" value="2"/>
</dbReference>
<dbReference type="GO" id="GO:0007265">
    <property type="term" value="P:Ras protein signal transduction"/>
    <property type="evidence" value="ECO:0007669"/>
    <property type="project" value="TreeGrafter"/>
</dbReference>
<feature type="compositionally biased region" description="Polar residues" evidence="6">
    <location>
        <begin position="154"/>
        <end position="169"/>
    </location>
</feature>
<keyword evidence="10" id="KW-1185">Reference proteome</keyword>
<evidence type="ECO:0000259" key="7">
    <source>
        <dbReference type="PROSITE" id="PS50089"/>
    </source>
</evidence>
<evidence type="ECO:0000256" key="3">
    <source>
        <dbReference type="ARBA" id="ARBA00022833"/>
    </source>
</evidence>
<dbReference type="SMART" id="SM00290">
    <property type="entry name" value="ZnF_UBP"/>
    <property type="match status" value="1"/>
</dbReference>
<dbReference type="CDD" id="cd16457">
    <property type="entry name" value="RING-H2_BRAP2"/>
    <property type="match status" value="1"/>
</dbReference>
<dbReference type="PANTHER" id="PTHR24007">
    <property type="entry name" value="BRCA1-ASSOCIATED PROTEIN"/>
    <property type="match status" value="1"/>
</dbReference>
<proteinExistence type="predicted"/>
<dbReference type="InterPro" id="IPR001841">
    <property type="entry name" value="Znf_RING"/>
</dbReference>
<dbReference type="EMBL" id="JADGKB010000160">
    <property type="protein sequence ID" value="KAJ3251957.1"/>
    <property type="molecule type" value="Genomic_DNA"/>
</dbReference>
<evidence type="ECO:0000256" key="2">
    <source>
        <dbReference type="ARBA" id="ARBA00022771"/>
    </source>
</evidence>
<dbReference type="AlphaFoldDB" id="A0AAD5U9U0"/>
<evidence type="ECO:0000256" key="1">
    <source>
        <dbReference type="ARBA" id="ARBA00022723"/>
    </source>
</evidence>
<dbReference type="GO" id="GO:0016567">
    <property type="term" value="P:protein ubiquitination"/>
    <property type="evidence" value="ECO:0007669"/>
    <property type="project" value="TreeGrafter"/>
</dbReference>
<sequence length="522" mass="60154">MFSLIIQKSTDWRFGKITMKFLEKESFVLDSKTNGTLTLFKHKTTELKNTLAILAVPYYISPQDFLKLLGHHRQNLLHLRTIQDSVPNRYVIILKFDCLENADSFYSEFNGKLFNSFEAETCHVVYVKDVFFKEGDQLRNVNLVDNIHGLFTGSEGSPQLEQSSSSTDLQKQDNDPLKDTLELPTCPVCLERLDANVTGLFTSLCQHTFHCQCIMKWGDVTCPVCRFSTIKLGKETVENSCSECQSTENLWICLICGNVGCGRYVQAHASKHYTESNHVYSLELETQRVWDYVGDEYVHRLIQNKSDGKIVHLPSASETVKSKIGLDVNESSIITPADFVVAEKLDLIDRDYSEMIKTQLNNQREMYEKQINKMELKMIDLMSNFESKIETLEINLKKKDQQQEIQSNLIKEYQHTVQTQQKKLDKLQEKNSTLSNSLNEEKQINQNLLLNMNELKTMMENLKKELLENKAENFELKEQVRDLMFFIDTKEKVKDSELDMGTVVGVSAPATPNTEKKKKKKK</sequence>
<dbReference type="GO" id="GO:0008270">
    <property type="term" value="F:zinc ion binding"/>
    <property type="evidence" value="ECO:0007669"/>
    <property type="project" value="UniProtKB-KW"/>
</dbReference>
<organism evidence="9 10">
    <name type="scientific">Boothiomyces macroporosus</name>
    <dbReference type="NCBI Taxonomy" id="261099"/>
    <lineage>
        <taxon>Eukaryota</taxon>
        <taxon>Fungi</taxon>
        <taxon>Fungi incertae sedis</taxon>
        <taxon>Chytridiomycota</taxon>
        <taxon>Chytridiomycota incertae sedis</taxon>
        <taxon>Chytridiomycetes</taxon>
        <taxon>Rhizophydiales</taxon>
        <taxon>Terramycetaceae</taxon>
        <taxon>Boothiomyces</taxon>
    </lineage>
</organism>
<dbReference type="PROSITE" id="PS50089">
    <property type="entry name" value="ZF_RING_2"/>
    <property type="match status" value="1"/>
</dbReference>
<dbReference type="GO" id="GO:0005737">
    <property type="term" value="C:cytoplasm"/>
    <property type="evidence" value="ECO:0007669"/>
    <property type="project" value="TreeGrafter"/>
</dbReference>
<dbReference type="Pfam" id="PF07576">
    <property type="entry name" value="BRAP2"/>
    <property type="match status" value="1"/>
</dbReference>
<dbReference type="Proteomes" id="UP001210925">
    <property type="component" value="Unassembled WGS sequence"/>
</dbReference>
<dbReference type="Pfam" id="PF02148">
    <property type="entry name" value="zf-UBP"/>
    <property type="match status" value="1"/>
</dbReference>
<gene>
    <name evidence="9" type="ORF">HK103_001984</name>
</gene>
<keyword evidence="2 4" id="KW-0863">Zinc-finger</keyword>
<dbReference type="InterPro" id="IPR001607">
    <property type="entry name" value="Znf_UBP"/>
</dbReference>
<dbReference type="PROSITE" id="PS50271">
    <property type="entry name" value="ZF_UBP"/>
    <property type="match status" value="1"/>
</dbReference>
<keyword evidence="1" id="KW-0479">Metal-binding</keyword>
<keyword evidence="5" id="KW-0175">Coiled coil</keyword>
<feature type="domain" description="UBP-type" evidence="8">
    <location>
        <begin position="223"/>
        <end position="317"/>
    </location>
</feature>
<evidence type="ECO:0000259" key="8">
    <source>
        <dbReference type="PROSITE" id="PS50271"/>
    </source>
</evidence>
<name>A0AAD5U9U0_9FUNG</name>
<dbReference type="PANTHER" id="PTHR24007:SF7">
    <property type="entry name" value="BRCA1-ASSOCIATED PROTEIN"/>
    <property type="match status" value="1"/>
</dbReference>
<dbReference type="Pfam" id="PF13639">
    <property type="entry name" value="zf-RING_2"/>
    <property type="match status" value="1"/>
</dbReference>
<accession>A0AAD5U9U0</accession>
<evidence type="ECO:0000313" key="9">
    <source>
        <dbReference type="EMBL" id="KAJ3251957.1"/>
    </source>
</evidence>
<evidence type="ECO:0000256" key="5">
    <source>
        <dbReference type="SAM" id="Coils"/>
    </source>
</evidence>
<dbReference type="InterPro" id="IPR047243">
    <property type="entry name" value="RING-H2_BRAP2"/>
</dbReference>
<feature type="region of interest" description="Disordered" evidence="6">
    <location>
        <begin position="154"/>
        <end position="178"/>
    </location>
</feature>
<evidence type="ECO:0000313" key="10">
    <source>
        <dbReference type="Proteomes" id="UP001210925"/>
    </source>
</evidence>
<protein>
    <recommendedName>
        <fullName evidence="11">BRCA1-associated protein</fullName>
    </recommendedName>
</protein>
<reference evidence="9" key="1">
    <citation type="submission" date="2020-05" db="EMBL/GenBank/DDBJ databases">
        <title>Phylogenomic resolution of chytrid fungi.</title>
        <authorList>
            <person name="Stajich J.E."/>
            <person name="Amses K."/>
            <person name="Simmons R."/>
            <person name="Seto K."/>
            <person name="Myers J."/>
            <person name="Bonds A."/>
            <person name="Quandt C.A."/>
            <person name="Barry K."/>
            <person name="Liu P."/>
            <person name="Grigoriev I."/>
            <person name="Longcore J.E."/>
            <person name="James T.Y."/>
        </authorList>
    </citation>
    <scope>NUCLEOTIDE SEQUENCE</scope>
    <source>
        <strain evidence="9">PLAUS21</strain>
    </source>
</reference>
<evidence type="ECO:0000256" key="6">
    <source>
        <dbReference type="SAM" id="MobiDB-lite"/>
    </source>
</evidence>
<keyword evidence="3" id="KW-0862">Zinc</keyword>
<evidence type="ECO:0008006" key="11">
    <source>
        <dbReference type="Google" id="ProtNLM"/>
    </source>
</evidence>
<feature type="domain" description="RING-type" evidence="7">
    <location>
        <begin position="186"/>
        <end position="226"/>
    </location>
</feature>
<dbReference type="SUPFAM" id="SSF57850">
    <property type="entry name" value="RING/U-box"/>
    <property type="match status" value="2"/>
</dbReference>
<dbReference type="SMART" id="SM00184">
    <property type="entry name" value="RING"/>
    <property type="match status" value="1"/>
</dbReference>
<dbReference type="InterPro" id="IPR011422">
    <property type="entry name" value="BRAP2/ETP1_RRM"/>
</dbReference>
<feature type="coiled-coil region" evidence="5">
    <location>
        <begin position="357"/>
        <end position="479"/>
    </location>
</feature>
<comment type="caution">
    <text evidence="9">The sequence shown here is derived from an EMBL/GenBank/DDBJ whole genome shotgun (WGS) entry which is preliminary data.</text>
</comment>
<dbReference type="GO" id="GO:0061630">
    <property type="term" value="F:ubiquitin protein ligase activity"/>
    <property type="evidence" value="ECO:0007669"/>
    <property type="project" value="TreeGrafter"/>
</dbReference>
<dbReference type="InterPro" id="IPR013083">
    <property type="entry name" value="Znf_RING/FYVE/PHD"/>
</dbReference>
<evidence type="ECO:0000256" key="4">
    <source>
        <dbReference type="PROSITE-ProRule" id="PRU00502"/>
    </source>
</evidence>